<evidence type="ECO:0000313" key="2">
    <source>
        <dbReference type="Proteomes" id="UP000295367"/>
    </source>
</evidence>
<protein>
    <submittedName>
        <fullName evidence="1">Uncharacterized protein</fullName>
    </submittedName>
</protein>
<reference evidence="1 2" key="1">
    <citation type="submission" date="2019-03" db="EMBL/GenBank/DDBJ databases">
        <title>Genomic Encyclopedia of Type Strains, Phase IV (KMG-IV): sequencing the most valuable type-strain genomes for metagenomic binning, comparative biology and taxonomic classification.</title>
        <authorList>
            <person name="Goeker M."/>
        </authorList>
    </citation>
    <scope>NUCLEOTIDE SEQUENCE [LARGE SCALE GENOMIC DNA]</scope>
    <source>
        <strain evidence="1 2">DSM 100309</strain>
    </source>
</reference>
<comment type="caution">
    <text evidence="1">The sequence shown here is derived from an EMBL/GenBank/DDBJ whole genome shotgun (WGS) entry which is preliminary data.</text>
</comment>
<gene>
    <name evidence="1" type="ORF">EDC63_10553</name>
</gene>
<proteinExistence type="predicted"/>
<dbReference type="AlphaFoldDB" id="A0A4R3Y566"/>
<organism evidence="1 2">
    <name type="scientific">Sulfurirhabdus autotrophica</name>
    <dbReference type="NCBI Taxonomy" id="1706046"/>
    <lineage>
        <taxon>Bacteria</taxon>
        <taxon>Pseudomonadati</taxon>
        <taxon>Pseudomonadota</taxon>
        <taxon>Betaproteobacteria</taxon>
        <taxon>Nitrosomonadales</taxon>
        <taxon>Sulfuricellaceae</taxon>
        <taxon>Sulfurirhabdus</taxon>
    </lineage>
</organism>
<keyword evidence="2" id="KW-1185">Reference proteome</keyword>
<name>A0A4R3Y566_9PROT</name>
<sequence>MSSIIPYRTNLAWCNSKTRNNPTTISINYFQLKRETLMIFPLFHLSCSQSLCKCSTQRRPARAFPRCTLFNSTKSASYK</sequence>
<dbReference type="Proteomes" id="UP000295367">
    <property type="component" value="Unassembled WGS sequence"/>
</dbReference>
<evidence type="ECO:0000313" key="1">
    <source>
        <dbReference type="EMBL" id="TCV87385.1"/>
    </source>
</evidence>
<accession>A0A4R3Y566</accession>
<dbReference type="EMBL" id="SMCO01000005">
    <property type="protein sequence ID" value="TCV87385.1"/>
    <property type="molecule type" value="Genomic_DNA"/>
</dbReference>